<protein>
    <submittedName>
        <fullName evidence="1">Uncharacterized protein</fullName>
    </submittedName>
</protein>
<name>A0A080ZYW8_PHYNI</name>
<dbReference type="EMBL" id="ANJA01002140">
    <property type="protein sequence ID" value="ETO71829.1"/>
    <property type="molecule type" value="Genomic_DNA"/>
</dbReference>
<proteinExistence type="predicted"/>
<dbReference type="AlphaFoldDB" id="A0A080ZYW8"/>
<comment type="caution">
    <text evidence="1">The sequence shown here is derived from an EMBL/GenBank/DDBJ whole genome shotgun (WGS) entry which is preliminary data.</text>
</comment>
<dbReference type="PANTHER" id="PTHR47169">
    <property type="entry name" value="OS01G0541250 PROTEIN"/>
    <property type="match status" value="1"/>
</dbReference>
<gene>
    <name evidence="1" type="ORF">F444_11905</name>
</gene>
<evidence type="ECO:0000313" key="1">
    <source>
        <dbReference type="EMBL" id="ETO71829.1"/>
    </source>
</evidence>
<evidence type="ECO:0000313" key="2">
    <source>
        <dbReference type="Proteomes" id="UP000028582"/>
    </source>
</evidence>
<dbReference type="Proteomes" id="UP000028582">
    <property type="component" value="Unassembled WGS sequence"/>
</dbReference>
<accession>A0A080ZYW8</accession>
<sequence>MWPIVVAYVTQRARVNRPVGVVERKLVSMTPELSRKMLVKDVIPAIKAKWPHAQMLQLIKIQQDIAPTSM</sequence>
<organism evidence="1 2">
    <name type="scientific">Phytophthora nicotianae P1976</name>
    <dbReference type="NCBI Taxonomy" id="1317066"/>
    <lineage>
        <taxon>Eukaryota</taxon>
        <taxon>Sar</taxon>
        <taxon>Stramenopiles</taxon>
        <taxon>Oomycota</taxon>
        <taxon>Peronosporomycetes</taxon>
        <taxon>Peronosporales</taxon>
        <taxon>Peronosporaceae</taxon>
        <taxon>Phytophthora</taxon>
    </lineage>
</organism>
<reference evidence="1 2" key="1">
    <citation type="submission" date="2013-11" db="EMBL/GenBank/DDBJ databases">
        <title>The Genome Sequence of Phytophthora parasitica P1976.</title>
        <authorList>
            <consortium name="The Broad Institute Genomics Platform"/>
            <person name="Russ C."/>
            <person name="Tyler B."/>
            <person name="Panabieres F."/>
            <person name="Shan W."/>
            <person name="Tripathy S."/>
            <person name="Grunwald N."/>
            <person name="Machado M."/>
            <person name="Johnson C.S."/>
            <person name="Walker B."/>
            <person name="Young S."/>
            <person name="Zeng Q."/>
            <person name="Gargeya S."/>
            <person name="Fitzgerald M."/>
            <person name="Haas B."/>
            <person name="Abouelleil A."/>
            <person name="Allen A.W."/>
            <person name="Alvarado L."/>
            <person name="Arachchi H.M."/>
            <person name="Berlin A.M."/>
            <person name="Chapman S.B."/>
            <person name="Gainer-Dewar J."/>
            <person name="Goldberg J."/>
            <person name="Griggs A."/>
            <person name="Gujja S."/>
            <person name="Hansen M."/>
            <person name="Howarth C."/>
            <person name="Imamovic A."/>
            <person name="Ireland A."/>
            <person name="Larimer J."/>
            <person name="McCowan C."/>
            <person name="Murphy C."/>
            <person name="Pearson M."/>
            <person name="Poon T.W."/>
            <person name="Priest M."/>
            <person name="Roberts A."/>
            <person name="Saif S."/>
            <person name="Shea T."/>
            <person name="Sisk P."/>
            <person name="Sykes S."/>
            <person name="Wortman J."/>
            <person name="Nusbaum C."/>
            <person name="Birren B."/>
        </authorList>
    </citation>
    <scope>NUCLEOTIDE SEQUENCE [LARGE SCALE GENOMIC DNA]</scope>
    <source>
        <strain evidence="1 2">P1976</strain>
    </source>
</reference>